<protein>
    <submittedName>
        <fullName evidence="2">8888_t:CDS:1</fullName>
    </submittedName>
</protein>
<comment type="caution">
    <text evidence="2">The sequence shown here is derived from an EMBL/GenBank/DDBJ whole genome shotgun (WGS) entry which is preliminary data.</text>
</comment>
<name>A0A9N9FP88_9GLOM</name>
<evidence type="ECO:0000256" key="1">
    <source>
        <dbReference type="SAM" id="MobiDB-lite"/>
    </source>
</evidence>
<feature type="compositionally biased region" description="Polar residues" evidence="1">
    <location>
        <begin position="1"/>
        <end position="22"/>
    </location>
</feature>
<gene>
    <name evidence="2" type="ORF">AGERDE_LOCUS6521</name>
</gene>
<dbReference type="AlphaFoldDB" id="A0A9N9FP88"/>
<proteinExistence type="predicted"/>
<sequence>GTDNGGLSSNSIFHNTPLSSNYWGIPPHADLAQWTSFMEAQQSNHFSGHASTTTSGDSSHHGVQISQPNLDTVPSQP</sequence>
<dbReference type="OrthoDB" id="10494485at2759"/>
<feature type="region of interest" description="Disordered" evidence="1">
    <location>
        <begin position="1"/>
        <end position="25"/>
    </location>
</feature>
<dbReference type="EMBL" id="CAJVPL010001029">
    <property type="protein sequence ID" value="CAG8548056.1"/>
    <property type="molecule type" value="Genomic_DNA"/>
</dbReference>
<organism evidence="2 3">
    <name type="scientific">Ambispora gerdemannii</name>
    <dbReference type="NCBI Taxonomy" id="144530"/>
    <lineage>
        <taxon>Eukaryota</taxon>
        <taxon>Fungi</taxon>
        <taxon>Fungi incertae sedis</taxon>
        <taxon>Mucoromycota</taxon>
        <taxon>Glomeromycotina</taxon>
        <taxon>Glomeromycetes</taxon>
        <taxon>Archaeosporales</taxon>
        <taxon>Ambisporaceae</taxon>
        <taxon>Ambispora</taxon>
    </lineage>
</organism>
<dbReference type="Proteomes" id="UP000789831">
    <property type="component" value="Unassembled WGS sequence"/>
</dbReference>
<evidence type="ECO:0000313" key="2">
    <source>
        <dbReference type="EMBL" id="CAG8548056.1"/>
    </source>
</evidence>
<evidence type="ECO:0000313" key="3">
    <source>
        <dbReference type="Proteomes" id="UP000789831"/>
    </source>
</evidence>
<feature type="region of interest" description="Disordered" evidence="1">
    <location>
        <begin position="42"/>
        <end position="77"/>
    </location>
</feature>
<reference evidence="2" key="1">
    <citation type="submission" date="2021-06" db="EMBL/GenBank/DDBJ databases">
        <authorList>
            <person name="Kallberg Y."/>
            <person name="Tangrot J."/>
            <person name="Rosling A."/>
        </authorList>
    </citation>
    <scope>NUCLEOTIDE SEQUENCE</scope>
    <source>
        <strain evidence="2">MT106</strain>
    </source>
</reference>
<accession>A0A9N9FP88</accession>
<feature type="non-terminal residue" evidence="2">
    <location>
        <position position="1"/>
    </location>
</feature>
<feature type="compositionally biased region" description="Polar residues" evidence="1">
    <location>
        <begin position="64"/>
        <end position="77"/>
    </location>
</feature>
<feature type="compositionally biased region" description="Low complexity" evidence="1">
    <location>
        <begin position="47"/>
        <end position="57"/>
    </location>
</feature>
<keyword evidence="3" id="KW-1185">Reference proteome</keyword>